<proteinExistence type="predicted"/>
<comment type="caution">
    <text evidence="3">The sequence shown here is derived from an EMBL/GenBank/DDBJ whole genome shotgun (WGS) entry which is preliminary data.</text>
</comment>
<dbReference type="Proteomes" id="UP001054889">
    <property type="component" value="Unassembled WGS sequence"/>
</dbReference>
<dbReference type="InterPro" id="IPR001878">
    <property type="entry name" value="Znf_CCHC"/>
</dbReference>
<feature type="domain" description="CCHC-type" evidence="2">
    <location>
        <begin position="214"/>
        <end position="230"/>
    </location>
</feature>
<reference evidence="3" key="2">
    <citation type="submission" date="2021-12" db="EMBL/GenBank/DDBJ databases">
        <title>Resequencing data analysis of finger millet.</title>
        <authorList>
            <person name="Hatakeyama M."/>
            <person name="Aluri S."/>
            <person name="Balachadran M.T."/>
            <person name="Sivarajan S.R."/>
            <person name="Poveda L."/>
            <person name="Shimizu-Inatsugi R."/>
            <person name="Schlapbach R."/>
            <person name="Sreeman S.M."/>
            <person name="Shimizu K.K."/>
        </authorList>
    </citation>
    <scope>NUCLEOTIDE SEQUENCE</scope>
</reference>
<accession>A0AAV5FIH6</accession>
<dbReference type="GO" id="GO:0008270">
    <property type="term" value="F:zinc ion binding"/>
    <property type="evidence" value="ECO:0007669"/>
    <property type="project" value="InterPro"/>
</dbReference>
<evidence type="ECO:0000313" key="3">
    <source>
        <dbReference type="EMBL" id="GJN34626.1"/>
    </source>
</evidence>
<dbReference type="EMBL" id="BQKI01000085">
    <property type="protein sequence ID" value="GJN34626.1"/>
    <property type="molecule type" value="Genomic_DNA"/>
</dbReference>
<dbReference type="GO" id="GO:0003676">
    <property type="term" value="F:nucleic acid binding"/>
    <property type="evidence" value="ECO:0007669"/>
    <property type="project" value="InterPro"/>
</dbReference>
<reference evidence="3" key="1">
    <citation type="journal article" date="2018" name="DNA Res.">
        <title>Multiple hybrid de novo genome assembly of finger millet, an orphan allotetraploid crop.</title>
        <authorList>
            <person name="Hatakeyama M."/>
            <person name="Aluri S."/>
            <person name="Balachadran M.T."/>
            <person name="Sivarajan S.R."/>
            <person name="Patrignani A."/>
            <person name="Gruter S."/>
            <person name="Poveda L."/>
            <person name="Shimizu-Inatsugi R."/>
            <person name="Baeten J."/>
            <person name="Francoijs K.J."/>
            <person name="Nataraja K.N."/>
            <person name="Reddy Y.A.N."/>
            <person name="Phadnis S."/>
            <person name="Ravikumar R.L."/>
            <person name="Schlapbach R."/>
            <person name="Sreeman S.M."/>
            <person name="Shimizu K.K."/>
        </authorList>
    </citation>
    <scope>NUCLEOTIDE SEQUENCE</scope>
</reference>
<keyword evidence="4" id="KW-1185">Reference proteome</keyword>
<dbReference type="SUPFAM" id="SSF57756">
    <property type="entry name" value="Retrovirus zinc finger-like domains"/>
    <property type="match status" value="1"/>
</dbReference>
<name>A0AAV5FIH6_ELECO</name>
<feature type="region of interest" description="Disordered" evidence="1">
    <location>
        <begin position="143"/>
        <end position="183"/>
    </location>
</feature>
<dbReference type="SMART" id="SM00343">
    <property type="entry name" value="ZnF_C2HC"/>
    <property type="match status" value="2"/>
</dbReference>
<feature type="compositionally biased region" description="Low complexity" evidence="1">
    <location>
        <begin position="165"/>
        <end position="176"/>
    </location>
</feature>
<feature type="domain" description="CCHC-type" evidence="2">
    <location>
        <begin position="195"/>
        <end position="211"/>
    </location>
</feature>
<evidence type="ECO:0000313" key="4">
    <source>
        <dbReference type="Proteomes" id="UP001054889"/>
    </source>
</evidence>
<evidence type="ECO:0000259" key="2">
    <source>
        <dbReference type="SMART" id="SM00343"/>
    </source>
</evidence>
<protein>
    <recommendedName>
        <fullName evidence="2">CCHC-type domain-containing protein</fullName>
    </recommendedName>
</protein>
<gene>
    <name evidence="3" type="primary">gb23306</name>
    <name evidence="3" type="ORF">PR202_gb23306</name>
</gene>
<dbReference type="Gene3D" id="4.10.60.10">
    <property type="entry name" value="Zinc finger, CCHC-type"/>
    <property type="match status" value="1"/>
</dbReference>
<evidence type="ECO:0000256" key="1">
    <source>
        <dbReference type="SAM" id="MobiDB-lite"/>
    </source>
</evidence>
<organism evidence="3 4">
    <name type="scientific">Eleusine coracana subsp. coracana</name>
    <dbReference type="NCBI Taxonomy" id="191504"/>
    <lineage>
        <taxon>Eukaryota</taxon>
        <taxon>Viridiplantae</taxon>
        <taxon>Streptophyta</taxon>
        <taxon>Embryophyta</taxon>
        <taxon>Tracheophyta</taxon>
        <taxon>Spermatophyta</taxon>
        <taxon>Magnoliopsida</taxon>
        <taxon>Liliopsida</taxon>
        <taxon>Poales</taxon>
        <taxon>Poaceae</taxon>
        <taxon>PACMAD clade</taxon>
        <taxon>Chloridoideae</taxon>
        <taxon>Cynodonteae</taxon>
        <taxon>Eleusininae</taxon>
        <taxon>Eleusine</taxon>
    </lineage>
</organism>
<dbReference type="InterPro" id="IPR036875">
    <property type="entry name" value="Znf_CCHC_sf"/>
</dbReference>
<dbReference type="AlphaFoldDB" id="A0AAV5FIH6"/>
<sequence>MKCLVASVPTPAFRPFPCVTGVAGASASLAMAPPCLRVAGRLLVGLCLRRVATARAPLGVWVEEVLGTGRHYPSLVEASLPVELRLPVSVLTPVLLPMTPLAPGMLLVALVLPVMSSTLPCRLVLASLPSKRSSFVRVVPACPGPEERHRSSSGKNIAASGAKNSQQGGTTSQSGSVDQQHEKWRSRYLRRMKGLCFNCLAQDHKVASCYSLKRCWQCYHYGHISTVCPSRRVERPTSHSVEGASAPLLSSAHLIMRMYGVGEGSSMPQAATLTPVANNLSVEERMKLSHPIVDDVHTPLIDRERAEERWDGIEFAVDAELPSAANAPSDDGMAQH</sequence>